<evidence type="ECO:0000259" key="4">
    <source>
        <dbReference type="SMART" id="SM00895"/>
    </source>
</evidence>
<dbReference type="Pfam" id="PF07729">
    <property type="entry name" value="FCD"/>
    <property type="match status" value="1"/>
</dbReference>
<organism evidence="5 6">
    <name type="scientific">Desulfocucumis palustris</name>
    <dbReference type="NCBI Taxonomy" id="1898651"/>
    <lineage>
        <taxon>Bacteria</taxon>
        <taxon>Bacillati</taxon>
        <taxon>Bacillota</taxon>
        <taxon>Clostridia</taxon>
        <taxon>Eubacteriales</taxon>
        <taxon>Desulfocucumaceae</taxon>
        <taxon>Desulfocucumis</taxon>
    </lineage>
</organism>
<evidence type="ECO:0000256" key="3">
    <source>
        <dbReference type="ARBA" id="ARBA00023163"/>
    </source>
</evidence>
<dbReference type="InterPro" id="IPR036390">
    <property type="entry name" value="WH_DNA-bd_sf"/>
</dbReference>
<keyword evidence="6" id="KW-1185">Reference proteome</keyword>
<dbReference type="RefSeq" id="WP_104372952.1">
    <property type="nucleotide sequence ID" value="NZ_BFAV01000150.1"/>
</dbReference>
<evidence type="ECO:0000313" key="5">
    <source>
        <dbReference type="EMBL" id="GBF34777.1"/>
    </source>
</evidence>
<dbReference type="SMART" id="SM00895">
    <property type="entry name" value="FCD"/>
    <property type="match status" value="1"/>
</dbReference>
<dbReference type="PANTHER" id="PTHR43537:SF5">
    <property type="entry name" value="UXU OPERON TRANSCRIPTIONAL REGULATOR"/>
    <property type="match status" value="1"/>
</dbReference>
<evidence type="ECO:0000256" key="2">
    <source>
        <dbReference type="ARBA" id="ARBA00023125"/>
    </source>
</evidence>
<dbReference type="GO" id="GO:0003677">
    <property type="term" value="F:DNA binding"/>
    <property type="evidence" value="ECO:0007669"/>
    <property type="project" value="UniProtKB-KW"/>
</dbReference>
<accession>A0A2L2XEK8</accession>
<dbReference type="InterPro" id="IPR011711">
    <property type="entry name" value="GntR_C"/>
</dbReference>
<proteinExistence type="predicted"/>
<name>A0A2L2XEK8_9FIRM</name>
<keyword evidence="2" id="KW-0238">DNA-binding</keyword>
<evidence type="ECO:0000313" key="6">
    <source>
        <dbReference type="Proteomes" id="UP000239549"/>
    </source>
</evidence>
<keyword evidence="1" id="KW-0805">Transcription regulation</keyword>
<evidence type="ECO:0000256" key="1">
    <source>
        <dbReference type="ARBA" id="ARBA00023015"/>
    </source>
</evidence>
<dbReference type="Proteomes" id="UP000239549">
    <property type="component" value="Unassembled WGS sequence"/>
</dbReference>
<dbReference type="Pfam" id="PF08461">
    <property type="entry name" value="WHD_RNase_R"/>
    <property type="match status" value="1"/>
</dbReference>
<dbReference type="EMBL" id="BFAV01000150">
    <property type="protein sequence ID" value="GBF34777.1"/>
    <property type="molecule type" value="Genomic_DNA"/>
</dbReference>
<comment type="caution">
    <text evidence="5">The sequence shown here is derived from an EMBL/GenBank/DDBJ whole genome shotgun (WGS) entry which is preliminary data.</text>
</comment>
<dbReference type="PANTHER" id="PTHR43537">
    <property type="entry name" value="TRANSCRIPTIONAL REGULATOR, GNTR FAMILY"/>
    <property type="match status" value="1"/>
</dbReference>
<dbReference type="OrthoDB" id="9799482at2"/>
<dbReference type="SUPFAM" id="SSF46785">
    <property type="entry name" value="Winged helix' DNA-binding domain"/>
    <property type="match status" value="1"/>
</dbReference>
<feature type="domain" description="GntR C-terminal" evidence="4">
    <location>
        <begin position="105"/>
        <end position="227"/>
    </location>
</feature>
<dbReference type="AlphaFoldDB" id="A0A2L2XEK8"/>
<protein>
    <submittedName>
        <fullName evidence="5">Transcriptional regulator</fullName>
    </submittedName>
</protein>
<dbReference type="SUPFAM" id="SSF48008">
    <property type="entry name" value="GntR ligand-binding domain-like"/>
    <property type="match status" value="1"/>
</dbReference>
<keyword evidence="3" id="KW-0804">Transcription</keyword>
<sequence>MPAEREKQEFEILSILEEAGEPLGSGQLSQLLNERGLEVSEATVGRILSEMDRKQLTIKLGFQGRVISAGGRDKLQEFRSARHRQKYGNRFIETLKTKKKEDLIDILVARRAIERELARLAALHATDMEISLLEAVLREQEQYTAQKQMTAEQDVRFHRLVAIAAKNRVLAAALDLIRHDGQLSPILEYIRTQVGGKLAVGHGKVLKAIKERDPDEAERAMMEHIESLIADVQKYWSSQEDNI</sequence>
<dbReference type="Gene3D" id="1.20.120.530">
    <property type="entry name" value="GntR ligand-binding domain-like"/>
    <property type="match status" value="1"/>
</dbReference>
<gene>
    <name evidence="5" type="ORF">DCCM_3897</name>
</gene>
<reference evidence="6" key="1">
    <citation type="submission" date="2018-02" db="EMBL/GenBank/DDBJ databases">
        <title>Genome sequence of Desulfocucumis palustris strain NAW-5.</title>
        <authorList>
            <person name="Watanabe M."/>
            <person name="Kojima H."/>
            <person name="Fukui M."/>
        </authorList>
    </citation>
    <scope>NUCLEOTIDE SEQUENCE [LARGE SCALE GENOMIC DNA]</scope>
    <source>
        <strain evidence="6">NAW-5</strain>
    </source>
</reference>
<dbReference type="InterPro" id="IPR008920">
    <property type="entry name" value="TF_FadR/GntR_C"/>
</dbReference>
<dbReference type="InterPro" id="IPR013668">
    <property type="entry name" value="RNase_R_HTH_12"/>
</dbReference>